<gene>
    <name evidence="1" type="ORF">A2650_04690</name>
</gene>
<accession>A0A1F8EKB9</accession>
<sequence>MTSRIKAELTQEQELRLDYSDGIRKPKGTRRQSSIGLSFSQWLRSLTDGQLINEFQEEIYSKSNSVSARERVAMFRIELTERMRHN</sequence>
<protein>
    <submittedName>
        <fullName evidence="1">Uncharacterized protein</fullName>
    </submittedName>
</protein>
<dbReference type="AlphaFoldDB" id="A0A1F8EKB9"/>
<dbReference type="EMBL" id="MGJD01000007">
    <property type="protein sequence ID" value="OGN01294.1"/>
    <property type="molecule type" value="Genomic_DNA"/>
</dbReference>
<reference evidence="1 2" key="1">
    <citation type="journal article" date="2016" name="Nat. Commun.">
        <title>Thousands of microbial genomes shed light on interconnected biogeochemical processes in an aquifer system.</title>
        <authorList>
            <person name="Anantharaman K."/>
            <person name="Brown C.T."/>
            <person name="Hug L.A."/>
            <person name="Sharon I."/>
            <person name="Castelle C.J."/>
            <person name="Probst A.J."/>
            <person name="Thomas B.C."/>
            <person name="Singh A."/>
            <person name="Wilkins M.J."/>
            <person name="Karaoz U."/>
            <person name="Brodie E.L."/>
            <person name="Williams K.H."/>
            <person name="Hubbard S.S."/>
            <person name="Banfield J.F."/>
        </authorList>
    </citation>
    <scope>NUCLEOTIDE SEQUENCE [LARGE SCALE GENOMIC DNA]</scope>
</reference>
<evidence type="ECO:0000313" key="2">
    <source>
        <dbReference type="Proteomes" id="UP000177117"/>
    </source>
</evidence>
<name>A0A1F8EKB9_9BACT</name>
<comment type="caution">
    <text evidence="1">The sequence shown here is derived from an EMBL/GenBank/DDBJ whole genome shotgun (WGS) entry which is preliminary data.</text>
</comment>
<organism evidence="1 2">
    <name type="scientific">Candidatus Yanofskybacteria bacterium RIFCSPHIGHO2_01_FULL_41_53</name>
    <dbReference type="NCBI Taxonomy" id="1802663"/>
    <lineage>
        <taxon>Bacteria</taxon>
        <taxon>Candidatus Yanofskyibacteriota</taxon>
    </lineage>
</organism>
<proteinExistence type="predicted"/>
<evidence type="ECO:0000313" key="1">
    <source>
        <dbReference type="EMBL" id="OGN01294.1"/>
    </source>
</evidence>
<dbReference type="Proteomes" id="UP000177117">
    <property type="component" value="Unassembled WGS sequence"/>
</dbReference>